<dbReference type="PANTHER" id="PTHR12302">
    <property type="entry name" value="EBNA2 BINDING PROTEIN P100"/>
    <property type="match status" value="1"/>
</dbReference>
<feature type="domain" description="TNase-like" evidence="6">
    <location>
        <begin position="51"/>
        <end position="184"/>
    </location>
</feature>
<dbReference type="PROSITE" id="PS51257">
    <property type="entry name" value="PROKAR_LIPOPROTEIN"/>
    <property type="match status" value="1"/>
</dbReference>
<protein>
    <submittedName>
        <fullName evidence="7">Thermonuclease</fullName>
        <ecNumber evidence="7">3.1.31.1</ecNumber>
    </submittedName>
</protein>
<dbReference type="CDD" id="cd00175">
    <property type="entry name" value="SNc"/>
    <property type="match status" value="1"/>
</dbReference>
<keyword evidence="5" id="KW-0732">Signal</keyword>
<sequence>MKPSVVTLCLLLLTACTPAEKTIPDAPDPVPQVAGESAKTESPDTTMPARDSSSHAVLEVIDGDTVRIEYEDKPVTVRLIGIDTPETKHPQKGVECFGPQAAAFLTTLLSDQNVTIELDESQGIYDRYSRLLAYLWLGDTMINELMVSEGYAFEYTYNLPYRYQGRFMDAQRSAREQKRGLWGAACVTRIPSATAVPSCAYDCNGPDLDCGDFGGQKDAQEFFNCCGFSAANDPMRLDNAKGTGNGLACESLP</sequence>
<dbReference type="InterPro" id="IPR016071">
    <property type="entry name" value="Staphylococal_nuclease_OB-fold"/>
</dbReference>
<dbReference type="GO" id="GO:1990599">
    <property type="term" value="F:3' overhang single-stranded DNA endodeoxyribonuclease activity"/>
    <property type="evidence" value="ECO:0007669"/>
    <property type="project" value="UniProtKB-EC"/>
</dbReference>
<evidence type="ECO:0000259" key="6">
    <source>
        <dbReference type="PROSITE" id="PS50830"/>
    </source>
</evidence>
<dbReference type="Proteomes" id="UP000070457">
    <property type="component" value="Unassembled WGS sequence"/>
</dbReference>
<dbReference type="STRING" id="1617426.TR69_WS6001001283"/>
<keyword evidence="2" id="KW-0255">Endonuclease</keyword>
<accession>A0A136LWF8</accession>
<evidence type="ECO:0000313" key="7">
    <source>
        <dbReference type="EMBL" id="KXK25991.1"/>
    </source>
</evidence>
<evidence type="ECO:0000256" key="4">
    <source>
        <dbReference type="SAM" id="MobiDB-lite"/>
    </source>
</evidence>
<evidence type="ECO:0000256" key="2">
    <source>
        <dbReference type="ARBA" id="ARBA00022759"/>
    </source>
</evidence>
<evidence type="ECO:0000256" key="1">
    <source>
        <dbReference type="ARBA" id="ARBA00022722"/>
    </source>
</evidence>
<evidence type="ECO:0000256" key="3">
    <source>
        <dbReference type="ARBA" id="ARBA00022801"/>
    </source>
</evidence>
<name>A0A136LWF8_9BACT</name>
<dbReference type="AlphaFoldDB" id="A0A136LWF8"/>
<keyword evidence="3 7" id="KW-0378">Hydrolase</keyword>
<gene>
    <name evidence="7" type="primary">nucH</name>
    <name evidence="7" type="ORF">TR69_WS6001001283</name>
</gene>
<proteinExistence type="predicted"/>
<comment type="caution">
    <text evidence="7">The sequence shown here is derived from an EMBL/GenBank/DDBJ whole genome shotgun (WGS) entry which is preliminary data.</text>
</comment>
<dbReference type="EMBL" id="JYNZ01000005">
    <property type="protein sequence ID" value="KXK25991.1"/>
    <property type="molecule type" value="Genomic_DNA"/>
</dbReference>
<dbReference type="Gene3D" id="2.40.50.90">
    <property type="match status" value="1"/>
</dbReference>
<dbReference type="PROSITE" id="PS50830">
    <property type="entry name" value="TNASE_3"/>
    <property type="match status" value="1"/>
</dbReference>
<evidence type="ECO:0000256" key="5">
    <source>
        <dbReference type="SAM" id="SignalP"/>
    </source>
</evidence>
<reference evidence="7 8" key="1">
    <citation type="submission" date="2015-02" db="EMBL/GenBank/DDBJ databases">
        <title>Improved understanding of the partial-nitritation anammox process through 23 genomes representing the majority of the microbial community.</title>
        <authorList>
            <person name="Speth D.R."/>
            <person name="In T Zandt M."/>
            <person name="Guerrero Cruz S."/>
            <person name="Jetten M.S."/>
            <person name="Dutilh B.E."/>
        </authorList>
    </citation>
    <scope>NUCLEOTIDE SEQUENCE [LARGE SCALE GENOMIC DNA]</scope>
    <source>
        <strain evidence="7">OLB20</strain>
    </source>
</reference>
<dbReference type="PROSITE" id="PS01123">
    <property type="entry name" value="TNASE_1"/>
    <property type="match status" value="1"/>
</dbReference>
<evidence type="ECO:0000313" key="8">
    <source>
        <dbReference type="Proteomes" id="UP000070457"/>
    </source>
</evidence>
<organism evidence="7 8">
    <name type="scientific">candidate division WS6 bacterium OLB20</name>
    <dbReference type="NCBI Taxonomy" id="1617426"/>
    <lineage>
        <taxon>Bacteria</taxon>
        <taxon>Candidatus Dojkabacteria</taxon>
    </lineage>
</organism>
<dbReference type="PANTHER" id="PTHR12302:SF3">
    <property type="entry name" value="SERINE_THREONINE-PROTEIN KINASE 31"/>
    <property type="match status" value="1"/>
</dbReference>
<dbReference type="Pfam" id="PF00565">
    <property type="entry name" value="SNase"/>
    <property type="match status" value="1"/>
</dbReference>
<feature type="chain" id="PRO_5007475304" evidence="5">
    <location>
        <begin position="22"/>
        <end position="253"/>
    </location>
</feature>
<feature type="region of interest" description="Disordered" evidence="4">
    <location>
        <begin position="21"/>
        <end position="53"/>
    </location>
</feature>
<dbReference type="GO" id="GO:0003676">
    <property type="term" value="F:nucleic acid binding"/>
    <property type="evidence" value="ECO:0007669"/>
    <property type="project" value="InterPro"/>
</dbReference>
<dbReference type="SMART" id="SM00318">
    <property type="entry name" value="SNc"/>
    <property type="match status" value="1"/>
</dbReference>
<dbReference type="InterPro" id="IPR035437">
    <property type="entry name" value="SNase_OB-fold_sf"/>
</dbReference>
<keyword evidence="1" id="KW-0540">Nuclease</keyword>
<dbReference type="InterPro" id="IPR002071">
    <property type="entry name" value="Thermonucl_AS"/>
</dbReference>
<dbReference type="EC" id="3.1.31.1" evidence="7"/>
<dbReference type="SUPFAM" id="SSF50199">
    <property type="entry name" value="Staphylococcal nuclease"/>
    <property type="match status" value="1"/>
</dbReference>
<feature type="signal peptide" evidence="5">
    <location>
        <begin position="1"/>
        <end position="21"/>
    </location>
</feature>